<feature type="domain" description="4Fe-4S Mo/W bis-MGD-type" evidence="6">
    <location>
        <begin position="2"/>
        <end position="56"/>
    </location>
</feature>
<dbReference type="Gene3D" id="2.40.40.20">
    <property type="match status" value="1"/>
</dbReference>
<keyword evidence="3" id="KW-0408">Iron</keyword>
<reference evidence="7 8" key="1">
    <citation type="journal article" date="2021" name="Microbiol. Resour. Announc.">
        <title>Complete Genome Sequences of Two Rhodococcus sp. Strains with Large and Linear Chromosomes, Isolated from Apple Rhizosphere.</title>
        <authorList>
            <person name="Benning S."/>
            <person name="Brugnone N."/>
            <person name="Siani R."/>
            <person name="Kublik S."/>
            <person name="Schloter M."/>
            <person name="Rad V."/>
        </authorList>
    </citation>
    <scope>NUCLEOTIDE SEQUENCE [LARGE SCALE GENOMIC DNA]</scope>
    <source>
        <strain evidence="7 8">R79</strain>
    </source>
</reference>
<gene>
    <name evidence="7" type="ORF">JWS13_20150</name>
</gene>
<dbReference type="InterPro" id="IPR050612">
    <property type="entry name" value="Prok_Mopterin_Oxidored"/>
</dbReference>
<evidence type="ECO:0000256" key="5">
    <source>
        <dbReference type="SAM" id="MobiDB-lite"/>
    </source>
</evidence>
<accession>A0A974W525</accession>
<dbReference type="Gene3D" id="3.40.228.10">
    <property type="entry name" value="Dimethylsulfoxide Reductase, domain 2"/>
    <property type="match status" value="1"/>
</dbReference>
<dbReference type="Pfam" id="PF01568">
    <property type="entry name" value="Molydop_binding"/>
    <property type="match status" value="1"/>
</dbReference>
<dbReference type="PANTHER" id="PTHR43742:SF6">
    <property type="entry name" value="OXIDOREDUCTASE YYAE-RELATED"/>
    <property type="match status" value="1"/>
</dbReference>
<dbReference type="Pfam" id="PF00384">
    <property type="entry name" value="Molybdopterin"/>
    <property type="match status" value="1"/>
</dbReference>
<dbReference type="Gene3D" id="2.20.25.90">
    <property type="entry name" value="ADC-like domains"/>
    <property type="match status" value="1"/>
</dbReference>
<dbReference type="SUPFAM" id="SSF53706">
    <property type="entry name" value="Formate dehydrogenase/DMSO reductase, domains 1-3"/>
    <property type="match status" value="1"/>
</dbReference>
<keyword evidence="4" id="KW-0411">Iron-sulfur</keyword>
<name>A0A974W525_9NOCA</name>
<dbReference type="EMBL" id="CP070619">
    <property type="protein sequence ID" value="QSE90772.1"/>
    <property type="molecule type" value="Genomic_DNA"/>
</dbReference>
<dbReference type="Proteomes" id="UP000662986">
    <property type="component" value="Chromosome"/>
</dbReference>
<sequence length="751" mass="81837">MSDVHGRNCHLCEAGCGLLVAPGRQGRLEVTPDRLDVVSAGHICPKGALLAEVDADPDRLRRPMIRVEGRLVPASWDDAFQVIQDRLPRIISEHGPDAVATFVGNPHSHNLAASMYVPQLLRLLKTKNRYSAGSVDAWPQQLAALLMYGHQGDLQIPDIDRTDLLVVFGANPAISNGSLATAPGWAKRITRIRERGGDVILLDPRANETSRLVSEHVFIRPGTDSLVMLALIHTLFDDDLVDLRAATGMVNGVDRVRDFAADFAPEVVSERSGVSATWIRELAHRLAGTERSVVYGRVGVALQELAMVSAWGLNVVNILTGSIDRPGGAMFCRPATGLNASRVPLGRPPALGRWHSRISGHREVFGEFPAVAMLEEMVTPGPGQIRALITHSANPVLSVPGAGSRLERALDDLDLVVCLDTYINETTRHADVILPSPAGLERAFYPYYSQQFAARSYARFSPPMRPRAQGQPGDDEILMRIGAMVTDPPGDVATLRQNVLLKTIRGFTDNPDSDVYGRDPEDLLSMLHGDTDPERLLDLYFRTGPFGDQFGDGDGINLTRVAAAEHGIDFGPMVPLLPDIVRTADQHIELLPERVAELAPHIRRVLNERLEGLQLIGRRHQRSNNSWMHNVSRLVGTGNRCSLLMNPLDAHPRGIRNEDQVDVSTPDCVITLDVELTEDIMPGVVCAPHGWGHQRTPMGVASRLEGANVNELMSPRRVDVGSGNAAPNGTLVEVTPRSRGGSADIDPQMTQ</sequence>
<evidence type="ECO:0000259" key="6">
    <source>
        <dbReference type="SMART" id="SM00926"/>
    </source>
</evidence>
<dbReference type="InterPro" id="IPR006656">
    <property type="entry name" value="Mopterin_OxRdtase"/>
</dbReference>
<keyword evidence="2" id="KW-0479">Metal-binding</keyword>
<dbReference type="Pfam" id="PF04879">
    <property type="entry name" value="Molybdop_Fe4S4"/>
    <property type="match status" value="1"/>
</dbReference>
<dbReference type="SMART" id="SM00926">
    <property type="entry name" value="Molybdop_Fe4S4"/>
    <property type="match status" value="1"/>
</dbReference>
<dbReference type="InterPro" id="IPR009010">
    <property type="entry name" value="Asp_de-COase-like_dom_sf"/>
</dbReference>
<dbReference type="InterPro" id="IPR006657">
    <property type="entry name" value="MoPterin_dinucl-bd_dom"/>
</dbReference>
<comment type="similarity">
    <text evidence="1">Belongs to the prokaryotic molybdopterin-containing oxidoreductase family.</text>
</comment>
<dbReference type="SUPFAM" id="SSF50692">
    <property type="entry name" value="ADC-like"/>
    <property type="match status" value="1"/>
</dbReference>
<evidence type="ECO:0000256" key="2">
    <source>
        <dbReference type="ARBA" id="ARBA00022723"/>
    </source>
</evidence>
<keyword evidence="8" id="KW-1185">Reference proteome</keyword>
<proteinExistence type="inferred from homology"/>
<organism evidence="7 8">
    <name type="scientific">Rhodococcus pseudokoreensis</name>
    <dbReference type="NCBI Taxonomy" id="2811421"/>
    <lineage>
        <taxon>Bacteria</taxon>
        <taxon>Bacillati</taxon>
        <taxon>Actinomycetota</taxon>
        <taxon>Actinomycetes</taxon>
        <taxon>Mycobacteriales</taxon>
        <taxon>Nocardiaceae</taxon>
        <taxon>Rhodococcus</taxon>
    </lineage>
</organism>
<evidence type="ECO:0000313" key="8">
    <source>
        <dbReference type="Proteomes" id="UP000662986"/>
    </source>
</evidence>
<evidence type="ECO:0000313" key="7">
    <source>
        <dbReference type="EMBL" id="QSE90772.1"/>
    </source>
</evidence>
<evidence type="ECO:0000256" key="1">
    <source>
        <dbReference type="ARBA" id="ARBA00010312"/>
    </source>
</evidence>
<protein>
    <submittedName>
        <fullName evidence="7">Molybdopterin-dependent oxidoreductase</fullName>
    </submittedName>
</protein>
<dbReference type="Gene3D" id="3.40.50.740">
    <property type="match status" value="1"/>
</dbReference>
<feature type="region of interest" description="Disordered" evidence="5">
    <location>
        <begin position="717"/>
        <end position="751"/>
    </location>
</feature>
<evidence type="ECO:0000256" key="3">
    <source>
        <dbReference type="ARBA" id="ARBA00023004"/>
    </source>
</evidence>
<dbReference type="InterPro" id="IPR006963">
    <property type="entry name" value="Mopterin_OxRdtase_4Fe-4S_dom"/>
</dbReference>
<dbReference type="RefSeq" id="WP_206007194.1">
    <property type="nucleotide sequence ID" value="NZ_CP070619.1"/>
</dbReference>
<evidence type="ECO:0000256" key="4">
    <source>
        <dbReference type="ARBA" id="ARBA00023014"/>
    </source>
</evidence>
<dbReference type="PANTHER" id="PTHR43742">
    <property type="entry name" value="TRIMETHYLAMINE-N-OXIDE REDUCTASE"/>
    <property type="match status" value="1"/>
</dbReference>
<reference evidence="7 8" key="2">
    <citation type="journal article" date="2022" name="Arch. Microbiol.">
        <title>Rhodococcus pseudokoreensis sp. nov. isolated from the rhizosphere of young M26 apple rootstocks.</title>
        <authorList>
            <person name="Kampfer P."/>
            <person name="Glaeser S.P."/>
            <person name="Blom J."/>
            <person name="Wolf J."/>
            <person name="Benning S."/>
            <person name="Schloter M."/>
            <person name="Neumann-Schaal M."/>
        </authorList>
    </citation>
    <scope>NUCLEOTIDE SEQUENCE [LARGE SCALE GENOMIC DNA]</scope>
    <source>
        <strain evidence="7 8">R79</strain>
    </source>
</reference>